<evidence type="ECO:0000313" key="12">
    <source>
        <dbReference type="Proteomes" id="UP001205337"/>
    </source>
</evidence>
<dbReference type="NCBIfam" id="TIGR01727">
    <property type="entry name" value="oligo_HPY"/>
    <property type="match status" value="1"/>
</dbReference>
<comment type="subcellular location">
    <subcellularLocation>
        <location evidence="1">Cell membrane</location>
        <topology evidence="1">Peripheral membrane protein</topology>
    </subcellularLocation>
</comment>
<keyword evidence="12" id="KW-1185">Reference proteome</keyword>
<dbReference type="InterPro" id="IPR050388">
    <property type="entry name" value="ABC_Ni/Peptide_Import"/>
</dbReference>
<keyword evidence="4" id="KW-1003">Cell membrane</keyword>
<evidence type="ECO:0000256" key="4">
    <source>
        <dbReference type="ARBA" id="ARBA00022475"/>
    </source>
</evidence>
<evidence type="ECO:0000313" key="11">
    <source>
        <dbReference type="EMBL" id="MCS0499913.1"/>
    </source>
</evidence>
<accession>A0ABT1ZGU3</accession>
<dbReference type="InterPro" id="IPR013563">
    <property type="entry name" value="Oligopep_ABC_C"/>
</dbReference>
<name>A0ABT1ZGU3_9MICO</name>
<feature type="domain" description="ABC transporter" evidence="10">
    <location>
        <begin position="1"/>
        <end position="246"/>
    </location>
</feature>
<protein>
    <submittedName>
        <fullName evidence="11">ABC transporter ATP-binding protein</fullName>
    </submittedName>
</protein>
<comment type="similarity">
    <text evidence="2">Belongs to the ABC transporter superfamily.</text>
</comment>
<evidence type="ECO:0000256" key="7">
    <source>
        <dbReference type="ARBA" id="ARBA00022840"/>
    </source>
</evidence>
<comment type="caution">
    <text evidence="11">The sequence shown here is derived from an EMBL/GenBank/DDBJ whole genome shotgun (WGS) entry which is preliminary data.</text>
</comment>
<keyword evidence="9" id="KW-0472">Membrane</keyword>
<dbReference type="CDD" id="cd03257">
    <property type="entry name" value="ABC_NikE_OppD_transporters"/>
    <property type="match status" value="1"/>
</dbReference>
<evidence type="ECO:0000256" key="3">
    <source>
        <dbReference type="ARBA" id="ARBA00022448"/>
    </source>
</evidence>
<dbReference type="SMART" id="SM00382">
    <property type="entry name" value="AAA"/>
    <property type="match status" value="1"/>
</dbReference>
<dbReference type="InterPro" id="IPR027417">
    <property type="entry name" value="P-loop_NTPase"/>
</dbReference>
<organism evidence="11 12">
    <name type="scientific">Protaetiibacter mangrovi</name>
    <dbReference type="NCBI Taxonomy" id="2970926"/>
    <lineage>
        <taxon>Bacteria</taxon>
        <taxon>Bacillati</taxon>
        <taxon>Actinomycetota</taxon>
        <taxon>Actinomycetes</taxon>
        <taxon>Micrococcales</taxon>
        <taxon>Microbacteriaceae</taxon>
        <taxon>Protaetiibacter</taxon>
    </lineage>
</organism>
<dbReference type="SUPFAM" id="SSF52540">
    <property type="entry name" value="P-loop containing nucleoside triphosphate hydrolases"/>
    <property type="match status" value="1"/>
</dbReference>
<gene>
    <name evidence="11" type="ORF">NUH29_10165</name>
</gene>
<sequence length="316" mass="33898">MRDLVVSTDADAPVRILDGVSLDVRSGRTTALIGESGSGKSILGSAVMGLLPDTMSAQGEIVFDDRQVLGIPERQRRALRGRWVAMIFQDPLAALNPSQRIGRQVGELLRRGGLRGKALEEGVVRLLARVGVPRPEERAHAFPHQLSGGLRQRAVIAMALSGGPRLLIADEPTTALDVTVQKRILDLLAEMQRDDGIAILFISHDLRVVSHIADDLVVLYAGRVAESGPARSVLSKPLHPYTRALARSVPSVSAASAVSDPIPGTAASPAARPSGCAFHPRCPLAREICRRETPQPREVVPGRVSACHFAEEFLDD</sequence>
<dbReference type="Pfam" id="PF00005">
    <property type="entry name" value="ABC_tran"/>
    <property type="match status" value="1"/>
</dbReference>
<keyword evidence="5" id="KW-0997">Cell inner membrane</keyword>
<evidence type="ECO:0000256" key="9">
    <source>
        <dbReference type="ARBA" id="ARBA00023136"/>
    </source>
</evidence>
<dbReference type="PROSITE" id="PS50893">
    <property type="entry name" value="ABC_TRANSPORTER_2"/>
    <property type="match status" value="1"/>
</dbReference>
<evidence type="ECO:0000256" key="5">
    <source>
        <dbReference type="ARBA" id="ARBA00022519"/>
    </source>
</evidence>
<dbReference type="Pfam" id="PF08352">
    <property type="entry name" value="oligo_HPY"/>
    <property type="match status" value="1"/>
</dbReference>
<keyword evidence="3" id="KW-0813">Transport</keyword>
<dbReference type="Gene3D" id="3.40.50.300">
    <property type="entry name" value="P-loop containing nucleotide triphosphate hydrolases"/>
    <property type="match status" value="1"/>
</dbReference>
<keyword evidence="6" id="KW-0547">Nucleotide-binding</keyword>
<dbReference type="PANTHER" id="PTHR43297">
    <property type="entry name" value="OLIGOPEPTIDE TRANSPORT ATP-BINDING PROTEIN APPD"/>
    <property type="match status" value="1"/>
</dbReference>
<evidence type="ECO:0000256" key="8">
    <source>
        <dbReference type="ARBA" id="ARBA00022967"/>
    </source>
</evidence>
<dbReference type="PANTHER" id="PTHR43297:SF14">
    <property type="entry name" value="ATPASE AAA-TYPE CORE DOMAIN-CONTAINING PROTEIN"/>
    <property type="match status" value="1"/>
</dbReference>
<evidence type="ECO:0000256" key="1">
    <source>
        <dbReference type="ARBA" id="ARBA00004202"/>
    </source>
</evidence>
<keyword evidence="7 11" id="KW-0067">ATP-binding</keyword>
<evidence type="ECO:0000259" key="10">
    <source>
        <dbReference type="PROSITE" id="PS50893"/>
    </source>
</evidence>
<keyword evidence="8" id="KW-1278">Translocase</keyword>
<proteinExistence type="inferred from homology"/>
<reference evidence="11 12" key="1">
    <citation type="submission" date="2022-08" db="EMBL/GenBank/DDBJ databases">
        <authorList>
            <person name="Li F."/>
        </authorList>
    </citation>
    <scope>NUCLEOTIDE SEQUENCE [LARGE SCALE GENOMIC DNA]</scope>
    <source>
        <strain evidence="11 12">10F1B-8-1</strain>
    </source>
</reference>
<dbReference type="InterPro" id="IPR003439">
    <property type="entry name" value="ABC_transporter-like_ATP-bd"/>
</dbReference>
<dbReference type="InterPro" id="IPR003593">
    <property type="entry name" value="AAA+_ATPase"/>
</dbReference>
<evidence type="ECO:0000256" key="2">
    <source>
        <dbReference type="ARBA" id="ARBA00005417"/>
    </source>
</evidence>
<dbReference type="GO" id="GO:0005524">
    <property type="term" value="F:ATP binding"/>
    <property type="evidence" value="ECO:0007669"/>
    <property type="project" value="UniProtKB-KW"/>
</dbReference>
<dbReference type="Proteomes" id="UP001205337">
    <property type="component" value="Unassembled WGS sequence"/>
</dbReference>
<dbReference type="EMBL" id="JANTHX010000007">
    <property type="protein sequence ID" value="MCS0499913.1"/>
    <property type="molecule type" value="Genomic_DNA"/>
</dbReference>
<evidence type="ECO:0000256" key="6">
    <source>
        <dbReference type="ARBA" id="ARBA00022741"/>
    </source>
</evidence>